<evidence type="ECO:0000313" key="1">
    <source>
        <dbReference type="EMBL" id="JAH24724.1"/>
    </source>
</evidence>
<organism evidence="1">
    <name type="scientific">Anguilla anguilla</name>
    <name type="common">European freshwater eel</name>
    <name type="synonym">Muraena anguilla</name>
    <dbReference type="NCBI Taxonomy" id="7936"/>
    <lineage>
        <taxon>Eukaryota</taxon>
        <taxon>Metazoa</taxon>
        <taxon>Chordata</taxon>
        <taxon>Craniata</taxon>
        <taxon>Vertebrata</taxon>
        <taxon>Euteleostomi</taxon>
        <taxon>Actinopterygii</taxon>
        <taxon>Neopterygii</taxon>
        <taxon>Teleostei</taxon>
        <taxon>Anguilliformes</taxon>
        <taxon>Anguillidae</taxon>
        <taxon>Anguilla</taxon>
    </lineage>
</organism>
<dbReference type="EMBL" id="GBXM01083853">
    <property type="protein sequence ID" value="JAH24724.1"/>
    <property type="molecule type" value="Transcribed_RNA"/>
</dbReference>
<reference evidence="1" key="1">
    <citation type="submission" date="2014-11" db="EMBL/GenBank/DDBJ databases">
        <authorList>
            <person name="Amaro Gonzalez C."/>
        </authorList>
    </citation>
    <scope>NUCLEOTIDE SEQUENCE</scope>
</reference>
<accession>A0A0E9R6J7</accession>
<protein>
    <submittedName>
        <fullName evidence="1">Uncharacterized protein</fullName>
    </submittedName>
</protein>
<reference evidence="1" key="2">
    <citation type="journal article" date="2015" name="Fish Shellfish Immunol.">
        <title>Early steps in the European eel (Anguilla anguilla)-Vibrio vulnificus interaction in the gills: Role of the RtxA13 toxin.</title>
        <authorList>
            <person name="Callol A."/>
            <person name="Pajuelo D."/>
            <person name="Ebbesson L."/>
            <person name="Teles M."/>
            <person name="MacKenzie S."/>
            <person name="Amaro C."/>
        </authorList>
    </citation>
    <scope>NUCLEOTIDE SEQUENCE</scope>
</reference>
<sequence length="40" mass="4648">MRKIPTYLYIFTVVFREIGPSKVSCPRGTQWNTVWEASSV</sequence>
<name>A0A0E9R6J7_ANGAN</name>
<dbReference type="AlphaFoldDB" id="A0A0E9R6J7"/>
<proteinExistence type="predicted"/>